<dbReference type="RefSeq" id="WP_008276545.1">
    <property type="nucleotide sequence ID" value="NZ_AAXW01000026.1"/>
</dbReference>
<evidence type="ECO:0000313" key="2">
    <source>
        <dbReference type="Proteomes" id="UP000003781"/>
    </source>
</evidence>
<sequence length="96" mass="11332">MKTIEVFGVSNEKVASYIERKQVDERFLEGLNRNKHIIVFGASKQGKTALTNRHLEEKQFIRINCSPTTQTIDIYKSILRQLKIDFQEERIEKKTY</sequence>
<accession>A3IT40</accession>
<name>A3IT40_9CHRO</name>
<dbReference type="OrthoDB" id="7020775at2"/>
<dbReference type="Proteomes" id="UP000003781">
    <property type="component" value="Unassembled WGS sequence"/>
</dbReference>
<dbReference type="eggNOG" id="COG1672">
    <property type="taxonomic scope" value="Bacteria"/>
</dbReference>
<protein>
    <submittedName>
        <fullName evidence="1">Uncharacterized protein</fullName>
    </submittedName>
</protein>
<reference evidence="1 2" key="1">
    <citation type="submission" date="2007-03" db="EMBL/GenBank/DDBJ databases">
        <authorList>
            <person name="Stal L."/>
            <person name="Ferriera S."/>
            <person name="Johnson J."/>
            <person name="Kravitz S."/>
            <person name="Beeson K."/>
            <person name="Sutton G."/>
            <person name="Rogers Y.-H."/>
            <person name="Friedman R."/>
            <person name="Frazier M."/>
            <person name="Venter J.C."/>
        </authorList>
    </citation>
    <scope>NUCLEOTIDE SEQUENCE [LARGE SCALE GENOMIC DNA]</scope>
    <source>
        <strain evidence="1 2">CCY0110</strain>
    </source>
</reference>
<proteinExistence type="predicted"/>
<dbReference type="InterPro" id="IPR027417">
    <property type="entry name" value="P-loop_NTPase"/>
</dbReference>
<dbReference type="EMBL" id="AAXW01000026">
    <property type="protein sequence ID" value="EAZ90344.1"/>
    <property type="molecule type" value="Genomic_DNA"/>
</dbReference>
<comment type="caution">
    <text evidence="1">The sequence shown here is derived from an EMBL/GenBank/DDBJ whole genome shotgun (WGS) entry which is preliminary data.</text>
</comment>
<keyword evidence="2" id="KW-1185">Reference proteome</keyword>
<dbReference type="Gene3D" id="3.40.50.300">
    <property type="entry name" value="P-loop containing nucleotide triphosphate hydrolases"/>
    <property type="match status" value="1"/>
</dbReference>
<dbReference type="SUPFAM" id="SSF52540">
    <property type="entry name" value="P-loop containing nucleoside triphosphate hydrolases"/>
    <property type="match status" value="1"/>
</dbReference>
<evidence type="ECO:0000313" key="1">
    <source>
        <dbReference type="EMBL" id="EAZ90344.1"/>
    </source>
</evidence>
<organism evidence="1 2">
    <name type="scientific">Crocosphaera chwakensis CCY0110</name>
    <dbReference type="NCBI Taxonomy" id="391612"/>
    <lineage>
        <taxon>Bacteria</taxon>
        <taxon>Bacillati</taxon>
        <taxon>Cyanobacteriota</taxon>
        <taxon>Cyanophyceae</taxon>
        <taxon>Oscillatoriophycideae</taxon>
        <taxon>Chroococcales</taxon>
        <taxon>Aphanothecaceae</taxon>
        <taxon>Crocosphaera</taxon>
        <taxon>Crocosphaera chwakensis</taxon>
    </lineage>
</organism>
<dbReference type="AlphaFoldDB" id="A3IT40"/>
<gene>
    <name evidence="1" type="ORF">CY0110_04738</name>
</gene>